<protein>
    <submittedName>
        <fullName evidence="2">Rhodanese-like protein</fullName>
    </submittedName>
</protein>
<accession>A0A139AJ28</accession>
<name>A0A139AJ28_GONPJ</name>
<dbReference type="SUPFAM" id="SSF52821">
    <property type="entry name" value="Rhodanese/Cell cycle control phosphatase"/>
    <property type="match status" value="1"/>
</dbReference>
<dbReference type="STRING" id="1344416.A0A139AJ28"/>
<dbReference type="GO" id="GO:0004792">
    <property type="term" value="F:thiosulfate-cyanide sulfurtransferase activity"/>
    <property type="evidence" value="ECO:0007669"/>
    <property type="project" value="TreeGrafter"/>
</dbReference>
<dbReference type="PANTHER" id="PTHR44086:SF13">
    <property type="entry name" value="THIOSULFATE SULFURTRANSFERASE PSPE"/>
    <property type="match status" value="1"/>
</dbReference>
<dbReference type="SMART" id="SM00450">
    <property type="entry name" value="RHOD"/>
    <property type="match status" value="1"/>
</dbReference>
<proteinExistence type="predicted"/>
<dbReference type="InterPro" id="IPR036873">
    <property type="entry name" value="Rhodanese-like_dom_sf"/>
</dbReference>
<gene>
    <name evidence="2" type="ORF">M427DRAFT_30914</name>
</gene>
<dbReference type="EMBL" id="KQ965750">
    <property type="protein sequence ID" value="KXS16797.1"/>
    <property type="molecule type" value="Genomic_DNA"/>
</dbReference>
<evidence type="ECO:0000259" key="1">
    <source>
        <dbReference type="PROSITE" id="PS50206"/>
    </source>
</evidence>
<dbReference type="InterPro" id="IPR001763">
    <property type="entry name" value="Rhodanese-like_dom"/>
</dbReference>
<keyword evidence="3" id="KW-1185">Reference proteome</keyword>
<reference evidence="2 3" key="1">
    <citation type="journal article" date="2015" name="Genome Biol. Evol.">
        <title>Phylogenomic analyses indicate that early fungi evolved digesting cell walls of algal ancestors of land plants.</title>
        <authorList>
            <person name="Chang Y."/>
            <person name="Wang S."/>
            <person name="Sekimoto S."/>
            <person name="Aerts A.L."/>
            <person name="Choi C."/>
            <person name="Clum A."/>
            <person name="LaButti K.M."/>
            <person name="Lindquist E.A."/>
            <person name="Yee Ngan C."/>
            <person name="Ohm R.A."/>
            <person name="Salamov A.A."/>
            <person name="Grigoriev I.V."/>
            <person name="Spatafora J.W."/>
            <person name="Berbee M.L."/>
        </authorList>
    </citation>
    <scope>NUCLEOTIDE SEQUENCE [LARGE SCALE GENOMIC DNA]</scope>
    <source>
        <strain evidence="2 3">JEL478</strain>
    </source>
</reference>
<dbReference type="CDD" id="cd01447">
    <property type="entry name" value="Polysulfide_ST"/>
    <property type="match status" value="1"/>
</dbReference>
<evidence type="ECO:0000313" key="2">
    <source>
        <dbReference type="EMBL" id="KXS16797.1"/>
    </source>
</evidence>
<dbReference type="AlphaFoldDB" id="A0A139AJ28"/>
<dbReference type="Proteomes" id="UP000070544">
    <property type="component" value="Unassembled WGS sequence"/>
</dbReference>
<sequence>MSLSRINLQAIQLPRTIVAHRSLAPSLSPVAPTLLSNRWKQTITRTHQQLVDEANASVEVLQPKQVAQIVEDPDVLVVDLRDPRELEREGKIPGSFHCPRGMLEFWIDPTSPYYKKQFEADRKKIVFYCAGGLRSALSAKTAQDMGLKPVAHMDGGFSSWKKEGLPVEEHKKRH</sequence>
<dbReference type="PROSITE" id="PS50206">
    <property type="entry name" value="RHODANESE_3"/>
    <property type="match status" value="1"/>
</dbReference>
<dbReference type="OMA" id="VGGFQAW"/>
<dbReference type="Gene3D" id="3.40.250.10">
    <property type="entry name" value="Rhodanese-like domain"/>
    <property type="match status" value="1"/>
</dbReference>
<dbReference type="PANTHER" id="PTHR44086">
    <property type="entry name" value="THIOSULFATE SULFURTRANSFERASE RDL2, MITOCHONDRIAL-RELATED"/>
    <property type="match status" value="1"/>
</dbReference>
<dbReference type="OrthoDB" id="566238at2759"/>
<dbReference type="Pfam" id="PF00581">
    <property type="entry name" value="Rhodanese"/>
    <property type="match status" value="1"/>
</dbReference>
<feature type="domain" description="Rhodanese" evidence="1">
    <location>
        <begin position="71"/>
        <end position="169"/>
    </location>
</feature>
<evidence type="ECO:0000313" key="3">
    <source>
        <dbReference type="Proteomes" id="UP000070544"/>
    </source>
</evidence>
<organism evidence="2 3">
    <name type="scientific">Gonapodya prolifera (strain JEL478)</name>
    <name type="common">Monoblepharis prolifera</name>
    <dbReference type="NCBI Taxonomy" id="1344416"/>
    <lineage>
        <taxon>Eukaryota</taxon>
        <taxon>Fungi</taxon>
        <taxon>Fungi incertae sedis</taxon>
        <taxon>Chytridiomycota</taxon>
        <taxon>Chytridiomycota incertae sedis</taxon>
        <taxon>Monoblepharidomycetes</taxon>
        <taxon>Monoblepharidales</taxon>
        <taxon>Gonapodyaceae</taxon>
        <taxon>Gonapodya</taxon>
    </lineage>
</organism>